<dbReference type="KEGG" id="mcaa:R3L15_11930"/>
<sequence length="47" mass="5300">MRKNLLGVLVVLFVIFACILVIKEANTNSNPQIDSQQFYVDSNTDLD</sequence>
<organism evidence="1 3">
    <name type="scientific">Mangrovimonas cancribranchiae</name>
    <dbReference type="NCBI Taxonomy" id="3080055"/>
    <lineage>
        <taxon>Bacteria</taxon>
        <taxon>Pseudomonadati</taxon>
        <taxon>Bacteroidota</taxon>
        <taxon>Flavobacteriia</taxon>
        <taxon>Flavobacteriales</taxon>
        <taxon>Flavobacteriaceae</taxon>
        <taxon>Mangrovimonas</taxon>
    </lineage>
</organism>
<keyword evidence="3" id="KW-1185">Reference proteome</keyword>
<protein>
    <submittedName>
        <fullName evidence="1">Uncharacterized protein</fullName>
    </submittedName>
</protein>
<evidence type="ECO:0000313" key="3">
    <source>
        <dbReference type="Proteomes" id="UP001368318"/>
    </source>
</evidence>
<proteinExistence type="predicted"/>
<reference evidence="1 3" key="1">
    <citation type="submission" date="2023-10" db="EMBL/GenBank/DDBJ databases">
        <title>Culture-based analysis of two novel bacteria associated with mangrove crab gills.</title>
        <authorList>
            <person name="Yang X."/>
            <person name="Garuglieri E."/>
            <person name="Van Goethem M.W."/>
            <person name="Fusi M."/>
            <person name="Marasco R."/>
            <person name="Daffonchio D.G."/>
        </authorList>
    </citation>
    <scope>NUCLEOTIDE SEQUENCE [LARGE SCALE GENOMIC DNA]</scope>
    <source>
        <strain evidence="2">UG2-1</strain>
        <strain evidence="1">UG2-2</strain>
        <strain evidence="3">UG2_2</strain>
    </source>
</reference>
<dbReference type="EMBL" id="CP136925">
    <property type="protein sequence ID" value="WXA12822.1"/>
    <property type="molecule type" value="Genomic_DNA"/>
</dbReference>
<evidence type="ECO:0000313" key="2">
    <source>
        <dbReference type="EMBL" id="WXA12822.1"/>
    </source>
</evidence>
<dbReference type="AlphaFoldDB" id="A0AAU6NWN8"/>
<accession>A0AAU6NWN8</accession>
<evidence type="ECO:0000313" key="1">
    <source>
        <dbReference type="EMBL" id="WXA02017.1"/>
    </source>
</evidence>
<dbReference type="EMBL" id="CP136924">
    <property type="protein sequence ID" value="WXA02017.1"/>
    <property type="molecule type" value="Genomic_DNA"/>
</dbReference>
<name>A0AAU6NWN8_9FLAO</name>
<dbReference type="PROSITE" id="PS51257">
    <property type="entry name" value="PROKAR_LIPOPROTEIN"/>
    <property type="match status" value="1"/>
</dbReference>
<dbReference type="Proteomes" id="UP001368318">
    <property type="component" value="Chromosome"/>
</dbReference>
<dbReference type="RefSeq" id="WP_338731933.1">
    <property type="nucleotide sequence ID" value="NZ_CP136924.1"/>
</dbReference>
<gene>
    <name evidence="2" type="ORF">R3L15_11930</name>
    <name evidence="1" type="ORF">R3L16_09660</name>
</gene>